<proteinExistence type="predicted"/>
<organism evidence="2 3">
    <name type="scientific">Prorocentrum cordatum</name>
    <dbReference type="NCBI Taxonomy" id="2364126"/>
    <lineage>
        <taxon>Eukaryota</taxon>
        <taxon>Sar</taxon>
        <taxon>Alveolata</taxon>
        <taxon>Dinophyceae</taxon>
        <taxon>Prorocentrales</taxon>
        <taxon>Prorocentraceae</taxon>
        <taxon>Prorocentrum</taxon>
    </lineage>
</organism>
<feature type="non-terminal residue" evidence="2">
    <location>
        <position position="118"/>
    </location>
</feature>
<evidence type="ECO:0000313" key="3">
    <source>
        <dbReference type="Proteomes" id="UP001189429"/>
    </source>
</evidence>
<feature type="transmembrane region" description="Helical" evidence="1">
    <location>
        <begin position="36"/>
        <end position="54"/>
    </location>
</feature>
<protein>
    <submittedName>
        <fullName evidence="2">Uncharacterized protein</fullName>
    </submittedName>
</protein>
<evidence type="ECO:0000256" key="1">
    <source>
        <dbReference type="SAM" id="Phobius"/>
    </source>
</evidence>
<comment type="caution">
    <text evidence="2">The sequence shown here is derived from an EMBL/GenBank/DDBJ whole genome shotgun (WGS) entry which is preliminary data.</text>
</comment>
<keyword evidence="1" id="KW-1133">Transmembrane helix</keyword>
<evidence type="ECO:0000313" key="2">
    <source>
        <dbReference type="EMBL" id="CAK0895418.1"/>
    </source>
</evidence>
<gene>
    <name evidence="2" type="ORF">PCOR1329_LOCUS74165</name>
</gene>
<name>A0ABN9XBH3_9DINO</name>
<keyword evidence="1" id="KW-0472">Membrane</keyword>
<reference evidence="2" key="1">
    <citation type="submission" date="2023-10" db="EMBL/GenBank/DDBJ databases">
        <authorList>
            <person name="Chen Y."/>
            <person name="Shah S."/>
            <person name="Dougan E. K."/>
            <person name="Thang M."/>
            <person name="Chan C."/>
        </authorList>
    </citation>
    <scope>NUCLEOTIDE SEQUENCE [LARGE SCALE GENOMIC DNA]</scope>
</reference>
<dbReference type="EMBL" id="CAUYUJ010020036">
    <property type="protein sequence ID" value="CAK0895418.1"/>
    <property type="molecule type" value="Genomic_DNA"/>
</dbReference>
<accession>A0ABN9XBH3</accession>
<keyword evidence="1" id="KW-0812">Transmembrane</keyword>
<feature type="transmembrane region" description="Helical" evidence="1">
    <location>
        <begin position="12"/>
        <end position="30"/>
    </location>
</feature>
<dbReference type="Proteomes" id="UP001189429">
    <property type="component" value="Unassembled WGS sequence"/>
</dbReference>
<sequence>DPGTAQFSVREAILSAFLLFFAAAACRAIGAAASAALVAAGAALGAGLVLLRGLRERRGRLRRNAAALPPAYAQLAADPAVRRVYMSGVGGAGVARGQGLAGDRLRPAALPRNARQLH</sequence>
<keyword evidence="3" id="KW-1185">Reference proteome</keyword>
<feature type="non-terminal residue" evidence="2">
    <location>
        <position position="1"/>
    </location>
</feature>